<proteinExistence type="predicted"/>
<gene>
    <name evidence="2" type="ORF">H7E68_18340</name>
</gene>
<dbReference type="Proteomes" id="UP000585258">
    <property type="component" value="Unassembled WGS sequence"/>
</dbReference>
<evidence type="ECO:0000313" key="2">
    <source>
        <dbReference type="EMBL" id="MBB6716647.1"/>
    </source>
</evidence>
<dbReference type="RefSeq" id="WP_185165639.1">
    <property type="nucleotide sequence ID" value="NZ_JACKWY010000018.1"/>
</dbReference>
<feature type="transmembrane region" description="Helical" evidence="1">
    <location>
        <begin position="21"/>
        <end position="42"/>
    </location>
</feature>
<dbReference type="EMBL" id="JACKWY010000018">
    <property type="protein sequence ID" value="MBB6716647.1"/>
    <property type="molecule type" value="Genomic_DNA"/>
</dbReference>
<keyword evidence="1" id="KW-1133">Transmembrane helix</keyword>
<reference evidence="2 3" key="1">
    <citation type="submission" date="2020-08" db="EMBL/GenBank/DDBJ databases">
        <title>Clostridia isolated from Swiss meat.</title>
        <authorList>
            <person name="Wambui J."/>
            <person name="Stevens M.J.A."/>
            <person name="Stephan R."/>
        </authorList>
    </citation>
    <scope>NUCLEOTIDE SEQUENCE [LARGE SCALE GENOMIC DNA]</scope>
    <source>
        <strain evidence="2 3">CM001</strain>
    </source>
</reference>
<comment type="caution">
    <text evidence="2">The sequence shown here is derived from an EMBL/GenBank/DDBJ whole genome shotgun (WGS) entry which is preliminary data.</text>
</comment>
<keyword evidence="1" id="KW-0472">Membrane</keyword>
<dbReference type="AlphaFoldDB" id="A0A7X0SHS7"/>
<accession>A0A7X0SHS7</accession>
<sequence length="93" mass="10358">MKKILFGKEKRKNGLRKRIGDDKLVVSLVLIAVGVVLCFIYRTEISKQLTKAVGTLGTKINDMFNETGTTPVVPEDAGIILPHIINFVNMIKF</sequence>
<evidence type="ECO:0000313" key="3">
    <source>
        <dbReference type="Proteomes" id="UP000585258"/>
    </source>
</evidence>
<protein>
    <submittedName>
        <fullName evidence="2">Uncharacterized protein</fullName>
    </submittedName>
</protein>
<name>A0A7X0SHS7_9CLOT</name>
<evidence type="ECO:0000256" key="1">
    <source>
        <dbReference type="SAM" id="Phobius"/>
    </source>
</evidence>
<keyword evidence="1" id="KW-0812">Transmembrane</keyword>
<organism evidence="2 3">
    <name type="scientific">Clostridium gasigenes</name>
    <dbReference type="NCBI Taxonomy" id="94869"/>
    <lineage>
        <taxon>Bacteria</taxon>
        <taxon>Bacillati</taxon>
        <taxon>Bacillota</taxon>
        <taxon>Clostridia</taxon>
        <taxon>Eubacteriales</taxon>
        <taxon>Clostridiaceae</taxon>
        <taxon>Clostridium</taxon>
    </lineage>
</organism>